<keyword evidence="3" id="KW-1185">Reference proteome</keyword>
<dbReference type="Gene3D" id="2.60.40.10">
    <property type="entry name" value="Immunoglobulins"/>
    <property type="match status" value="1"/>
</dbReference>
<feature type="domain" description="Fibronectin type-III" evidence="1">
    <location>
        <begin position="1"/>
        <end position="96"/>
    </location>
</feature>
<dbReference type="Proteomes" id="UP000596742">
    <property type="component" value="Unassembled WGS sequence"/>
</dbReference>
<dbReference type="EMBL" id="UYJE01001075">
    <property type="protein sequence ID" value="VDH98984.1"/>
    <property type="molecule type" value="Genomic_DNA"/>
</dbReference>
<dbReference type="SUPFAM" id="SSF49265">
    <property type="entry name" value="Fibronectin type III"/>
    <property type="match status" value="1"/>
</dbReference>
<organism evidence="2 3">
    <name type="scientific">Mytilus galloprovincialis</name>
    <name type="common">Mediterranean mussel</name>
    <dbReference type="NCBI Taxonomy" id="29158"/>
    <lineage>
        <taxon>Eukaryota</taxon>
        <taxon>Metazoa</taxon>
        <taxon>Spiralia</taxon>
        <taxon>Lophotrochozoa</taxon>
        <taxon>Mollusca</taxon>
        <taxon>Bivalvia</taxon>
        <taxon>Autobranchia</taxon>
        <taxon>Pteriomorphia</taxon>
        <taxon>Mytilida</taxon>
        <taxon>Mytiloidea</taxon>
        <taxon>Mytilidae</taxon>
        <taxon>Mytilinae</taxon>
        <taxon>Mytilus</taxon>
    </lineage>
</organism>
<dbReference type="InterPro" id="IPR036116">
    <property type="entry name" value="FN3_sf"/>
</dbReference>
<proteinExistence type="predicted"/>
<comment type="caution">
    <text evidence="2">The sequence shown here is derived from an EMBL/GenBank/DDBJ whole genome shotgun (WGS) entry which is preliminary data.</text>
</comment>
<evidence type="ECO:0000313" key="2">
    <source>
        <dbReference type="EMBL" id="VDH98984.1"/>
    </source>
</evidence>
<gene>
    <name evidence="2" type="ORF">MGAL_10B015120</name>
</gene>
<reference evidence="2" key="1">
    <citation type="submission" date="2018-11" db="EMBL/GenBank/DDBJ databases">
        <authorList>
            <person name="Alioto T."/>
            <person name="Alioto T."/>
        </authorList>
    </citation>
    <scope>NUCLEOTIDE SEQUENCE</scope>
</reference>
<feature type="non-terminal residue" evidence="2">
    <location>
        <position position="96"/>
    </location>
</feature>
<evidence type="ECO:0000259" key="1">
    <source>
        <dbReference type="PROSITE" id="PS50853"/>
    </source>
</evidence>
<sequence length="96" mass="11389">KPIKPRVVARCLKNGGIELSWESPMAQLKNIDRYMIHFTTDNWVTLTQICLHRDVHRYEINHVQEGAVYRFRIFSFNKLDSVQSEPEELELTFLAR</sequence>
<evidence type="ECO:0000313" key="3">
    <source>
        <dbReference type="Proteomes" id="UP000596742"/>
    </source>
</evidence>
<feature type="non-terminal residue" evidence="2">
    <location>
        <position position="1"/>
    </location>
</feature>
<dbReference type="PROSITE" id="PS50853">
    <property type="entry name" value="FN3"/>
    <property type="match status" value="1"/>
</dbReference>
<name>A0A8B6C1W1_MYTGA</name>
<accession>A0A8B6C1W1</accession>
<dbReference type="CDD" id="cd00063">
    <property type="entry name" value="FN3"/>
    <property type="match status" value="1"/>
</dbReference>
<dbReference type="AlphaFoldDB" id="A0A8B6C1W1"/>
<protein>
    <recommendedName>
        <fullName evidence="1">Fibronectin type-III domain-containing protein</fullName>
    </recommendedName>
</protein>
<dbReference type="InterPro" id="IPR013783">
    <property type="entry name" value="Ig-like_fold"/>
</dbReference>
<dbReference type="InterPro" id="IPR003961">
    <property type="entry name" value="FN3_dom"/>
</dbReference>